<dbReference type="InterPro" id="IPR024810">
    <property type="entry name" value="MAB21L/cGLR"/>
</dbReference>
<feature type="compositionally biased region" description="Basic and acidic residues" evidence="2">
    <location>
        <begin position="181"/>
        <end position="192"/>
    </location>
</feature>
<evidence type="ECO:0000256" key="2">
    <source>
        <dbReference type="SAM" id="MobiDB-lite"/>
    </source>
</evidence>
<feature type="compositionally biased region" description="Polar residues" evidence="2">
    <location>
        <begin position="257"/>
        <end position="276"/>
    </location>
</feature>
<comment type="similarity">
    <text evidence="1">Belongs to the mab-21 family.</text>
</comment>
<feature type="compositionally biased region" description="Low complexity" evidence="2">
    <location>
        <begin position="152"/>
        <end position="170"/>
    </location>
</feature>
<feature type="compositionally biased region" description="Low complexity" evidence="2">
    <location>
        <begin position="193"/>
        <end position="204"/>
    </location>
</feature>
<dbReference type="Pfam" id="PF03281">
    <property type="entry name" value="Mab-21"/>
    <property type="match status" value="1"/>
</dbReference>
<gene>
    <name evidence="5" type="ORF">BaRGS_00020450</name>
</gene>
<evidence type="ECO:0000259" key="4">
    <source>
        <dbReference type="Pfam" id="PF20266"/>
    </source>
</evidence>
<feature type="compositionally biased region" description="Basic and acidic residues" evidence="2">
    <location>
        <begin position="241"/>
        <end position="256"/>
    </location>
</feature>
<feature type="compositionally biased region" description="Polar residues" evidence="2">
    <location>
        <begin position="171"/>
        <end position="180"/>
    </location>
</feature>
<evidence type="ECO:0008006" key="7">
    <source>
        <dbReference type="Google" id="ProtNLM"/>
    </source>
</evidence>
<feature type="compositionally biased region" description="Gly residues" evidence="2">
    <location>
        <begin position="1"/>
        <end position="21"/>
    </location>
</feature>
<dbReference type="Gene3D" id="1.10.1410.40">
    <property type="match status" value="1"/>
</dbReference>
<dbReference type="Pfam" id="PF20266">
    <property type="entry name" value="Mab-21_C"/>
    <property type="match status" value="1"/>
</dbReference>
<feature type="compositionally biased region" description="Polar residues" evidence="2">
    <location>
        <begin position="292"/>
        <end position="314"/>
    </location>
</feature>
<protein>
    <recommendedName>
        <fullName evidence="7">Cyclic GMP-AMP synthase</fullName>
    </recommendedName>
</protein>
<feature type="region of interest" description="Disordered" evidence="2">
    <location>
        <begin position="1"/>
        <end position="318"/>
    </location>
</feature>
<organism evidence="5 6">
    <name type="scientific">Batillaria attramentaria</name>
    <dbReference type="NCBI Taxonomy" id="370345"/>
    <lineage>
        <taxon>Eukaryota</taxon>
        <taxon>Metazoa</taxon>
        <taxon>Spiralia</taxon>
        <taxon>Lophotrochozoa</taxon>
        <taxon>Mollusca</taxon>
        <taxon>Gastropoda</taxon>
        <taxon>Caenogastropoda</taxon>
        <taxon>Sorbeoconcha</taxon>
        <taxon>Cerithioidea</taxon>
        <taxon>Batillariidae</taxon>
        <taxon>Batillaria</taxon>
    </lineage>
</organism>
<accession>A0ABD0KM24</accession>
<feature type="domain" description="Mab-21-like nucleotidyltransferase" evidence="3">
    <location>
        <begin position="389"/>
        <end position="579"/>
    </location>
</feature>
<sequence>MPKSGGAGRGGGQKGGRGGTSSGTSSRPASAASKRQDSERGRGSARGHARPAGSQQPQQHRSRQATSSASASTGHRPSAAGQGHHSNTSNTHGHHSTNDTGKSATSGATRKGSTSSTSTAASNPLGATGGSEKTSTGSRQQHRASRKPHENSQSSSTAKAPASSSRTSSAGCQKQHQSTGKTHDQHLTHDQSKSSGAASKEAGGVRPRSAGPKAVDRCESAKPATKNQKSSRASAPGCDKPQLDKQRGKKGWHSEDLTSAQQSQTMTHFSSGASDRSFNDHYGASFEPDSLHLQQASRPASTRTRTSGKSTINKSKLEQTAREIKDHLMIVGVSHPDRDLRSFFDAEVKLLQEEKNEAANSVNQLRTAILKTLNSSFPWNWSYLNSGSHYDGVKVTRPDEVDCMFFPVDVNQWLEVDYDGAPSEFCYIKLRKPGAGKEDEEKYTRLADLCELHEDDLYLSSTKYRDKIFEVFEVEIKKHRLARIDPDAKAGCPSFMVQLRVRPRGRGVPTIDLDLLPSLKLEGWPKVSKACLRGLRKDDKDAIKAAGFHVIPKQCKEAAYRKTKHLLWRLSYSAAEKHLTLHADGKLANPDGSPTCRKLVMRVLKRLLEIFKEVNNSFVRKEPNETLIRLQQATAVAREWLQLGHEFEVSKFSSFQIRTLMWNEYFKKTSPGAWANENRRGRLQDALVHMKDMLAGDLHVEHFFVPDLDIMKDVPRQEREFLYILFSIAKDLF</sequence>
<dbReference type="SMART" id="SM01265">
    <property type="entry name" value="Mab-21"/>
    <property type="match status" value="1"/>
</dbReference>
<evidence type="ECO:0000313" key="6">
    <source>
        <dbReference type="Proteomes" id="UP001519460"/>
    </source>
</evidence>
<dbReference type="Proteomes" id="UP001519460">
    <property type="component" value="Unassembled WGS sequence"/>
</dbReference>
<name>A0ABD0KM24_9CAEN</name>
<feature type="compositionally biased region" description="Low complexity" evidence="2">
    <location>
        <begin position="98"/>
        <end position="122"/>
    </location>
</feature>
<reference evidence="5 6" key="1">
    <citation type="journal article" date="2023" name="Sci. Data">
        <title>Genome assembly of the Korean intertidal mud-creeper Batillaria attramentaria.</title>
        <authorList>
            <person name="Patra A.K."/>
            <person name="Ho P.T."/>
            <person name="Jun S."/>
            <person name="Lee S.J."/>
            <person name="Kim Y."/>
            <person name="Won Y.J."/>
        </authorList>
    </citation>
    <scope>NUCLEOTIDE SEQUENCE [LARGE SCALE GENOMIC DNA]</scope>
    <source>
        <strain evidence="5">Wonlab-2016</strain>
    </source>
</reference>
<evidence type="ECO:0000313" key="5">
    <source>
        <dbReference type="EMBL" id="KAK7488291.1"/>
    </source>
</evidence>
<dbReference type="AlphaFoldDB" id="A0ABD0KM24"/>
<evidence type="ECO:0000256" key="1">
    <source>
        <dbReference type="ARBA" id="ARBA00008307"/>
    </source>
</evidence>
<dbReference type="Gene3D" id="3.30.460.90">
    <property type="match status" value="1"/>
</dbReference>
<feature type="domain" description="Mab-21-like HhH/H2TH-like" evidence="4">
    <location>
        <begin position="648"/>
        <end position="722"/>
    </location>
</feature>
<keyword evidence="6" id="KW-1185">Reference proteome</keyword>
<proteinExistence type="inferred from homology"/>
<dbReference type="EMBL" id="JACVVK020000152">
    <property type="protein sequence ID" value="KAK7488291.1"/>
    <property type="molecule type" value="Genomic_DNA"/>
</dbReference>
<dbReference type="InterPro" id="IPR046903">
    <property type="entry name" value="Mab-21-like_nuc_Trfase"/>
</dbReference>
<feature type="compositionally biased region" description="Low complexity" evidence="2">
    <location>
        <begin position="64"/>
        <end position="76"/>
    </location>
</feature>
<feature type="compositionally biased region" description="Low complexity" evidence="2">
    <location>
        <begin position="22"/>
        <end position="33"/>
    </location>
</feature>
<dbReference type="InterPro" id="IPR046906">
    <property type="entry name" value="Mab-21_HhH/H2TH-like"/>
</dbReference>
<comment type="caution">
    <text evidence="5">The sequence shown here is derived from an EMBL/GenBank/DDBJ whole genome shotgun (WGS) entry which is preliminary data.</text>
</comment>
<evidence type="ECO:0000259" key="3">
    <source>
        <dbReference type="Pfam" id="PF03281"/>
    </source>
</evidence>